<organism evidence="8 9">
    <name type="scientific">Zhihengliuella flava</name>
    <dbReference type="NCBI Taxonomy" id="1285193"/>
    <lineage>
        <taxon>Bacteria</taxon>
        <taxon>Bacillati</taxon>
        <taxon>Actinomycetota</taxon>
        <taxon>Actinomycetes</taxon>
        <taxon>Micrococcales</taxon>
        <taxon>Micrococcaceae</taxon>
        <taxon>Zhihengliuella</taxon>
    </lineage>
</organism>
<keyword evidence="9" id="KW-1185">Reference proteome</keyword>
<dbReference type="Pfam" id="PF00551">
    <property type="entry name" value="Formyl_trans_N"/>
    <property type="match status" value="1"/>
</dbReference>
<feature type="domain" description="Formyl transferase C-terminal" evidence="7">
    <location>
        <begin position="204"/>
        <end position="317"/>
    </location>
</feature>
<dbReference type="GO" id="GO:0005829">
    <property type="term" value="C:cytosol"/>
    <property type="evidence" value="ECO:0007669"/>
    <property type="project" value="TreeGrafter"/>
</dbReference>
<evidence type="ECO:0000256" key="5">
    <source>
        <dbReference type="HAMAP-Rule" id="MF_00182"/>
    </source>
</evidence>
<dbReference type="SUPFAM" id="SSF50486">
    <property type="entry name" value="FMT C-terminal domain-like"/>
    <property type="match status" value="1"/>
</dbReference>
<dbReference type="PANTHER" id="PTHR11138:SF5">
    <property type="entry name" value="METHIONYL-TRNA FORMYLTRANSFERASE, MITOCHONDRIAL"/>
    <property type="match status" value="1"/>
</dbReference>
<dbReference type="AlphaFoldDB" id="A0A931GJU5"/>
<comment type="catalytic activity">
    <reaction evidence="5">
        <text>L-methionyl-tRNA(fMet) + (6R)-10-formyltetrahydrofolate = N-formyl-L-methionyl-tRNA(fMet) + (6S)-5,6,7,8-tetrahydrofolate + H(+)</text>
        <dbReference type="Rhea" id="RHEA:24380"/>
        <dbReference type="Rhea" id="RHEA-COMP:9952"/>
        <dbReference type="Rhea" id="RHEA-COMP:9953"/>
        <dbReference type="ChEBI" id="CHEBI:15378"/>
        <dbReference type="ChEBI" id="CHEBI:57453"/>
        <dbReference type="ChEBI" id="CHEBI:78530"/>
        <dbReference type="ChEBI" id="CHEBI:78844"/>
        <dbReference type="ChEBI" id="CHEBI:195366"/>
        <dbReference type="EC" id="2.1.2.9"/>
    </reaction>
</comment>
<keyword evidence="3 5" id="KW-0808">Transferase</keyword>
<evidence type="ECO:0000256" key="1">
    <source>
        <dbReference type="ARBA" id="ARBA00010699"/>
    </source>
</evidence>
<feature type="binding site" evidence="5">
    <location>
        <begin position="108"/>
        <end position="111"/>
    </location>
    <ligand>
        <name>(6S)-5,6,7,8-tetrahydrofolate</name>
        <dbReference type="ChEBI" id="CHEBI:57453"/>
    </ligand>
</feature>
<evidence type="ECO:0000313" key="8">
    <source>
        <dbReference type="EMBL" id="MBG6085716.1"/>
    </source>
</evidence>
<reference evidence="8" key="1">
    <citation type="submission" date="2020-11" db="EMBL/GenBank/DDBJ databases">
        <title>Sequencing the genomes of 1000 actinobacteria strains.</title>
        <authorList>
            <person name="Klenk H.-P."/>
        </authorList>
    </citation>
    <scope>NUCLEOTIDE SEQUENCE</scope>
    <source>
        <strain evidence="8">DSM 26152</strain>
    </source>
</reference>
<dbReference type="EC" id="2.1.2.9" evidence="2 5"/>
<dbReference type="InterPro" id="IPR005794">
    <property type="entry name" value="Fmt"/>
</dbReference>
<dbReference type="SUPFAM" id="SSF53328">
    <property type="entry name" value="Formyltransferase"/>
    <property type="match status" value="1"/>
</dbReference>
<evidence type="ECO:0000259" key="6">
    <source>
        <dbReference type="Pfam" id="PF00551"/>
    </source>
</evidence>
<dbReference type="Gene3D" id="3.40.50.12230">
    <property type="match status" value="1"/>
</dbReference>
<proteinExistence type="inferred from homology"/>
<sequence length="326" mass="34526">MRVLFAGTPAVAVPSLRRLVADGYDVVAALTRDDAPQGRKKVLTPSPVAVVAEELGVPIIKANRITEAAHRAIEEAGAEVAAVVAYGGIIPERTLAVPEHGWINLHFSLLPRWRGAAPVQHALMAGDDVTGAVTFRLEAGLDTGPVYGQMTRDVDPAMTSGELLADLAESGSVLLSQTLAGVDAGQLVPVRQEGDITLAPKLLDDDARIEWTQPALAIRRRINAVTPEPGPWTTLNGSRFKLGPLRRDAWNDPATRDSARALAEEHPALAHLAPGELFVAPGKRPRVFVGTGSHPVELETVQPAGKKMMPASDWARGGAAQEASLV</sequence>
<dbReference type="InterPro" id="IPR002376">
    <property type="entry name" value="Formyl_transf_N"/>
</dbReference>
<dbReference type="HAMAP" id="MF_00182">
    <property type="entry name" value="Formyl_trans"/>
    <property type="match status" value="1"/>
</dbReference>
<protein>
    <recommendedName>
        <fullName evidence="2 5">Methionyl-tRNA formyltransferase</fullName>
        <ecNumber evidence="2 5">2.1.2.9</ecNumber>
    </recommendedName>
</protein>
<keyword evidence="4 5" id="KW-0648">Protein biosynthesis</keyword>
<comment type="caution">
    <text evidence="8">The sequence shown here is derived from an EMBL/GenBank/DDBJ whole genome shotgun (WGS) entry which is preliminary data.</text>
</comment>
<feature type="domain" description="Formyl transferase N-terminal" evidence="6">
    <location>
        <begin position="3"/>
        <end position="178"/>
    </location>
</feature>
<dbReference type="EMBL" id="JADOTZ010000001">
    <property type="protein sequence ID" value="MBG6085716.1"/>
    <property type="molecule type" value="Genomic_DNA"/>
</dbReference>
<dbReference type="CDD" id="cd08646">
    <property type="entry name" value="FMT_core_Met-tRNA-FMT_N"/>
    <property type="match status" value="1"/>
</dbReference>
<evidence type="ECO:0000256" key="4">
    <source>
        <dbReference type="ARBA" id="ARBA00022917"/>
    </source>
</evidence>
<dbReference type="InterPro" id="IPR036477">
    <property type="entry name" value="Formyl_transf_N_sf"/>
</dbReference>
<evidence type="ECO:0000259" key="7">
    <source>
        <dbReference type="Pfam" id="PF02911"/>
    </source>
</evidence>
<comment type="similarity">
    <text evidence="1 5">Belongs to the Fmt family.</text>
</comment>
<dbReference type="PANTHER" id="PTHR11138">
    <property type="entry name" value="METHIONYL-TRNA FORMYLTRANSFERASE"/>
    <property type="match status" value="1"/>
</dbReference>
<dbReference type="CDD" id="cd08704">
    <property type="entry name" value="Met_tRNA_FMT_C"/>
    <property type="match status" value="1"/>
</dbReference>
<name>A0A931GJU5_9MICC</name>
<gene>
    <name evidence="5" type="primary">fmt</name>
    <name evidence="8" type="ORF">IW252_002483</name>
</gene>
<evidence type="ECO:0000313" key="9">
    <source>
        <dbReference type="Proteomes" id="UP000625033"/>
    </source>
</evidence>
<dbReference type="InterPro" id="IPR041711">
    <property type="entry name" value="Met-tRNA-FMT_N"/>
</dbReference>
<dbReference type="Proteomes" id="UP000625033">
    <property type="component" value="Unassembled WGS sequence"/>
</dbReference>
<accession>A0A931GJU5</accession>
<dbReference type="Pfam" id="PF02911">
    <property type="entry name" value="Formyl_trans_C"/>
    <property type="match status" value="1"/>
</dbReference>
<dbReference type="InterPro" id="IPR011034">
    <property type="entry name" value="Formyl_transferase-like_C_sf"/>
</dbReference>
<dbReference type="InterPro" id="IPR005793">
    <property type="entry name" value="Formyl_trans_C"/>
</dbReference>
<evidence type="ECO:0000256" key="3">
    <source>
        <dbReference type="ARBA" id="ARBA00022679"/>
    </source>
</evidence>
<dbReference type="InterPro" id="IPR044135">
    <property type="entry name" value="Met-tRNA-FMT_C"/>
</dbReference>
<dbReference type="RefSeq" id="WP_196836871.1">
    <property type="nucleotide sequence ID" value="NZ_JADOTZ010000001.1"/>
</dbReference>
<evidence type="ECO:0000256" key="2">
    <source>
        <dbReference type="ARBA" id="ARBA00012261"/>
    </source>
</evidence>
<dbReference type="GO" id="GO:0004479">
    <property type="term" value="F:methionyl-tRNA formyltransferase activity"/>
    <property type="evidence" value="ECO:0007669"/>
    <property type="project" value="UniProtKB-UniRule"/>
</dbReference>
<comment type="function">
    <text evidence="5">Attaches a formyl group to the free amino group of methionyl-tRNA(fMet). The formyl group appears to play a dual role in the initiator identity of N-formylmethionyl-tRNA by promoting its recognition by IF2 and preventing the misappropriation of this tRNA by the elongation apparatus.</text>
</comment>